<name>A0ABU2MPA0_9ACTN</name>
<dbReference type="SUPFAM" id="SSF48452">
    <property type="entry name" value="TPR-like"/>
    <property type="match status" value="2"/>
</dbReference>
<dbReference type="SUPFAM" id="SSF52540">
    <property type="entry name" value="P-loop containing nucleoside triphosphate hydrolases"/>
    <property type="match status" value="1"/>
</dbReference>
<feature type="domain" description="OmpR/PhoB-type" evidence="7">
    <location>
        <begin position="1"/>
        <end position="99"/>
    </location>
</feature>
<keyword evidence="3" id="KW-0805">Transcription regulation</keyword>
<dbReference type="Pfam" id="PF03704">
    <property type="entry name" value="BTAD"/>
    <property type="match status" value="1"/>
</dbReference>
<gene>
    <name evidence="8" type="ORF">RM590_12675</name>
</gene>
<evidence type="ECO:0000313" key="9">
    <source>
        <dbReference type="Proteomes" id="UP001183246"/>
    </source>
</evidence>
<evidence type="ECO:0000256" key="3">
    <source>
        <dbReference type="ARBA" id="ARBA00023015"/>
    </source>
</evidence>
<dbReference type="SMART" id="SM01043">
    <property type="entry name" value="BTAD"/>
    <property type="match status" value="1"/>
</dbReference>
<dbReference type="InterPro" id="IPR016032">
    <property type="entry name" value="Sig_transdc_resp-reg_C-effctor"/>
</dbReference>
<proteinExistence type="inferred from homology"/>
<accession>A0ABU2MPA0</accession>
<feature type="DNA-binding region" description="OmpR/PhoB-type" evidence="6">
    <location>
        <begin position="1"/>
        <end position="99"/>
    </location>
</feature>
<dbReference type="InterPro" id="IPR001867">
    <property type="entry name" value="OmpR/PhoB-type_DNA-bd"/>
</dbReference>
<dbReference type="Proteomes" id="UP001183246">
    <property type="component" value="Unassembled WGS sequence"/>
</dbReference>
<evidence type="ECO:0000256" key="2">
    <source>
        <dbReference type="ARBA" id="ARBA00023012"/>
    </source>
</evidence>
<protein>
    <submittedName>
        <fullName evidence="8">AfsR/SARP family transcriptional regulator</fullName>
    </submittedName>
</protein>
<keyword evidence="4 6" id="KW-0238">DNA-binding</keyword>
<dbReference type="PANTHER" id="PTHR35807:SF1">
    <property type="entry name" value="TRANSCRIPTIONAL REGULATOR REDD"/>
    <property type="match status" value="1"/>
</dbReference>
<dbReference type="PRINTS" id="PR00364">
    <property type="entry name" value="DISEASERSIST"/>
</dbReference>
<evidence type="ECO:0000259" key="7">
    <source>
        <dbReference type="PROSITE" id="PS51755"/>
    </source>
</evidence>
<dbReference type="PANTHER" id="PTHR35807">
    <property type="entry name" value="TRANSCRIPTIONAL REGULATOR REDD-RELATED"/>
    <property type="match status" value="1"/>
</dbReference>
<evidence type="ECO:0000256" key="1">
    <source>
        <dbReference type="ARBA" id="ARBA00005820"/>
    </source>
</evidence>
<dbReference type="Gene3D" id="1.10.10.10">
    <property type="entry name" value="Winged helix-like DNA-binding domain superfamily/Winged helix DNA-binding domain"/>
    <property type="match status" value="1"/>
</dbReference>
<comment type="caution">
    <text evidence="8">The sequence shown here is derived from an EMBL/GenBank/DDBJ whole genome shotgun (WGS) entry which is preliminary data.</text>
</comment>
<dbReference type="CDD" id="cd15831">
    <property type="entry name" value="BTAD"/>
    <property type="match status" value="1"/>
</dbReference>
<organism evidence="8 9">
    <name type="scientific">Streptomyces litchfieldiae</name>
    <dbReference type="NCBI Taxonomy" id="3075543"/>
    <lineage>
        <taxon>Bacteria</taxon>
        <taxon>Bacillati</taxon>
        <taxon>Actinomycetota</taxon>
        <taxon>Actinomycetes</taxon>
        <taxon>Kitasatosporales</taxon>
        <taxon>Streptomycetaceae</taxon>
        <taxon>Streptomyces</taxon>
    </lineage>
</organism>
<comment type="similarity">
    <text evidence="1">Belongs to the AfsR/DnrI/RedD regulatory family.</text>
</comment>
<dbReference type="InterPro" id="IPR051677">
    <property type="entry name" value="AfsR-DnrI-RedD_regulator"/>
</dbReference>
<dbReference type="PROSITE" id="PS51755">
    <property type="entry name" value="OMPR_PHOB"/>
    <property type="match status" value="1"/>
</dbReference>
<dbReference type="InterPro" id="IPR027417">
    <property type="entry name" value="P-loop_NTPase"/>
</dbReference>
<dbReference type="Gene3D" id="1.25.40.10">
    <property type="entry name" value="Tetratricopeptide repeat domain"/>
    <property type="match status" value="2"/>
</dbReference>
<evidence type="ECO:0000313" key="8">
    <source>
        <dbReference type="EMBL" id="MDT0343461.1"/>
    </source>
</evidence>
<dbReference type="InterPro" id="IPR011990">
    <property type="entry name" value="TPR-like_helical_dom_sf"/>
</dbReference>
<keyword evidence="2" id="KW-0902">Two-component regulatory system</keyword>
<dbReference type="EMBL" id="JAVREL010000006">
    <property type="protein sequence ID" value="MDT0343461.1"/>
    <property type="molecule type" value="Genomic_DNA"/>
</dbReference>
<keyword evidence="9" id="KW-1185">Reference proteome</keyword>
<evidence type="ECO:0000256" key="5">
    <source>
        <dbReference type="ARBA" id="ARBA00023163"/>
    </source>
</evidence>
<keyword evidence="5" id="KW-0804">Transcription</keyword>
<dbReference type="RefSeq" id="WP_311704600.1">
    <property type="nucleotide sequence ID" value="NZ_JAVREL010000006.1"/>
</dbReference>
<evidence type="ECO:0000256" key="4">
    <source>
        <dbReference type="ARBA" id="ARBA00023125"/>
    </source>
</evidence>
<reference evidence="9" key="1">
    <citation type="submission" date="2023-07" db="EMBL/GenBank/DDBJ databases">
        <title>30 novel species of actinomycetes from the DSMZ collection.</title>
        <authorList>
            <person name="Nouioui I."/>
        </authorList>
    </citation>
    <scope>NUCLEOTIDE SEQUENCE [LARGE SCALE GENOMIC DNA]</scope>
    <source>
        <strain evidence="9">DSM 44938</strain>
    </source>
</reference>
<sequence length="840" mass="89162">MRFGVLGPLEVTATGHGGALATPQAPKIRVVLGTLLIRANAIVSVDTLIDELWSDDPPRTAPTTLQVYVSQLRKMLHAADPEAGRAALATRRPGYVLRLGPGQLDLTEFEELHARGGAAMQNRDYAAAADLQRRALALWRGPLLSDTPHGALLESAEVRLAELRVTALERRIRAELCLGMHRDLVGELQELATNFPMREEIHAHLMVALYRTGRQADALRAFARIRDTLAEELDIEPGRHLTQLHRRIRAGDATLLHGTGRAAATPALGRPPAELPAPDPAFTGRAGELARLVDKLLTAARDGGPVVVTGMAGVGKTALALAAARRTEALFPDGQLLVRLRSPAGEPLGPAEAVDQLLRQAGIRSPGAGGAAERLGLLRGLWQGRRMLLVLDNACSEAQIRALLPTAPGCVALITCRRPLAGLADARPLALDVPGPGDAAGLFTAAGGAPAGERAVAEIAELCGRLPLALRALAARRADPAELAARLRPEDGRLRELGEGRGSVGAVLVAAYREVPPADRRAFRLLGLLPPGPFGPDRAAAVLGVRPPAAGAAAESLVAAGLLARAEPAPDRSARYQLHPLLRLVAAERLTAEEPPEAVTEAVARLCAESAAPPEADPLEWFARDRAALVALVTRAHATGLWRETVTLADALTPALETLAAWEDWEHTHTLALDAAGRLDDDAARARMLRSLGDLAWQRRRLRQAQDFYERARLTADAAGDRAELARALAGLADLRLDAGAPADAAGLLARVPAEAEAGAERARSRFETSRAQGLLALETGRAEAAERYFGDCLELAAELRDPRLMAYARAALGSAGEAGEDPPEWVEVRPGVWRVRTVA</sequence>
<dbReference type="SUPFAM" id="SSF46894">
    <property type="entry name" value="C-terminal effector domain of the bipartite response regulators"/>
    <property type="match status" value="1"/>
</dbReference>
<dbReference type="InterPro" id="IPR036388">
    <property type="entry name" value="WH-like_DNA-bd_sf"/>
</dbReference>
<evidence type="ECO:0000256" key="6">
    <source>
        <dbReference type="PROSITE-ProRule" id="PRU01091"/>
    </source>
</evidence>
<dbReference type="SMART" id="SM00862">
    <property type="entry name" value="Trans_reg_C"/>
    <property type="match status" value="1"/>
</dbReference>
<dbReference type="Gene3D" id="3.40.50.300">
    <property type="entry name" value="P-loop containing nucleotide triphosphate hydrolases"/>
    <property type="match status" value="1"/>
</dbReference>
<dbReference type="InterPro" id="IPR005158">
    <property type="entry name" value="BTAD"/>
</dbReference>
<dbReference type="Pfam" id="PF00486">
    <property type="entry name" value="Trans_reg_C"/>
    <property type="match status" value="1"/>
</dbReference>